<dbReference type="Gene3D" id="3.40.980.10">
    <property type="entry name" value="MoaB/Mog-like domain"/>
    <property type="match status" value="1"/>
</dbReference>
<dbReference type="AlphaFoldDB" id="A0A0M6XNP4"/>
<name>A0A0M6XNP4_9RHOB</name>
<dbReference type="Proteomes" id="UP000048908">
    <property type="component" value="Unassembled WGS sequence"/>
</dbReference>
<reference evidence="1 2" key="1">
    <citation type="submission" date="2015-07" db="EMBL/GenBank/DDBJ databases">
        <authorList>
            <person name="Noorani M."/>
        </authorList>
    </citation>
    <scope>NUCLEOTIDE SEQUENCE [LARGE SCALE GENOMIC DNA]</scope>
    <source>
        <strain evidence="1 2">CECT 5088</strain>
    </source>
</reference>
<accession>A0A0M6XNP4</accession>
<dbReference type="UniPathway" id="UPA00344"/>
<proteinExistence type="predicted"/>
<protein>
    <submittedName>
        <fullName evidence="1">Molybdopterin biosynthesis enzyme</fullName>
    </submittedName>
</protein>
<dbReference type="OrthoDB" id="9779263at2"/>
<dbReference type="InterPro" id="IPR036425">
    <property type="entry name" value="MoaB/Mog-like_dom_sf"/>
</dbReference>
<dbReference type="STRING" id="282197.SAMN04488517_10672"/>
<organism evidence="1 2">
    <name type="scientific">Jannaschia rubra</name>
    <dbReference type="NCBI Taxonomy" id="282197"/>
    <lineage>
        <taxon>Bacteria</taxon>
        <taxon>Pseudomonadati</taxon>
        <taxon>Pseudomonadota</taxon>
        <taxon>Alphaproteobacteria</taxon>
        <taxon>Rhodobacterales</taxon>
        <taxon>Roseobacteraceae</taxon>
        <taxon>Jannaschia</taxon>
    </lineage>
</organism>
<sequence>MRFGAVPTASAEGAILAHSVAVEGGRLRKGLLIGAAEIEALTRAGIAEVTAARLDPGDVDENAAAARLAAALAGPELDLREAFTGRANLHAAGPGVVGVDVAAVNAANAVDPMITVATLPPWQRVAAGTMAATVKIIAYGVAGAALDRACEAARGAMRLHPPVMDRARLIVTTLDGAATGARAVVARLDRLGVSCEVVEVPHQVDALSRALAQGDAPLRLVLTASATSDVADVGPAALVAAGGRVTRFGMPVDPGNLLFLGDLGGAAVIGLPGCARSPALNGADWVLERVVCGVPVGAGDIAAMGVGGLLKEIPTRPQPRDRPRR</sequence>
<gene>
    <name evidence="1" type="ORF">JAN5088_00552</name>
</gene>
<evidence type="ECO:0000313" key="1">
    <source>
        <dbReference type="EMBL" id="CTQ31793.1"/>
    </source>
</evidence>
<dbReference type="SUPFAM" id="SSF53218">
    <property type="entry name" value="Molybdenum cofactor biosynthesis proteins"/>
    <property type="match status" value="1"/>
</dbReference>
<evidence type="ECO:0000313" key="2">
    <source>
        <dbReference type="Proteomes" id="UP000048908"/>
    </source>
</evidence>
<dbReference type="RefSeq" id="WP_055681271.1">
    <property type="nucleotide sequence ID" value="NZ_CXPG01000011.1"/>
</dbReference>
<keyword evidence="2" id="KW-1185">Reference proteome</keyword>
<dbReference type="EMBL" id="CXPG01000011">
    <property type="protein sequence ID" value="CTQ31793.1"/>
    <property type="molecule type" value="Genomic_DNA"/>
</dbReference>
<dbReference type="CDD" id="cd03522">
    <property type="entry name" value="MoeA_like"/>
    <property type="match status" value="1"/>
</dbReference>